<protein>
    <recommendedName>
        <fullName evidence="1">PsbP C-terminal domain-containing protein</fullName>
    </recommendedName>
</protein>
<dbReference type="EMBL" id="DTIN01000014">
    <property type="protein sequence ID" value="HFX13306.1"/>
    <property type="molecule type" value="Genomic_DNA"/>
</dbReference>
<dbReference type="AlphaFoldDB" id="A0A7C3MQL9"/>
<name>A0A7C3MQL9_DICTH</name>
<feature type="domain" description="PsbP C-terminal" evidence="1">
    <location>
        <begin position="27"/>
        <end position="180"/>
    </location>
</feature>
<reference evidence="2" key="1">
    <citation type="journal article" date="2020" name="mSystems">
        <title>Genome- and Community-Level Interaction Insights into Carbon Utilization and Element Cycling Functions of Hydrothermarchaeota in Hydrothermal Sediment.</title>
        <authorList>
            <person name="Zhou Z."/>
            <person name="Liu Y."/>
            <person name="Xu W."/>
            <person name="Pan J."/>
            <person name="Luo Z.H."/>
            <person name="Li M."/>
        </authorList>
    </citation>
    <scope>NUCLEOTIDE SEQUENCE [LARGE SCALE GENOMIC DNA]</scope>
    <source>
        <strain evidence="2">SpSt-81</strain>
    </source>
</reference>
<accession>A0A7C3MQL9</accession>
<evidence type="ECO:0000313" key="2">
    <source>
        <dbReference type="EMBL" id="HFX13306.1"/>
    </source>
</evidence>
<gene>
    <name evidence="2" type="ORF">ENW00_03980</name>
</gene>
<organism evidence="2">
    <name type="scientific">Dictyoglomus thermophilum</name>
    <dbReference type="NCBI Taxonomy" id="14"/>
    <lineage>
        <taxon>Bacteria</taxon>
        <taxon>Pseudomonadati</taxon>
        <taxon>Dictyoglomota</taxon>
        <taxon>Dictyoglomia</taxon>
        <taxon>Dictyoglomales</taxon>
        <taxon>Dictyoglomaceae</taxon>
        <taxon>Dictyoglomus</taxon>
    </lineage>
</organism>
<proteinExistence type="predicted"/>
<dbReference type="Gene3D" id="3.40.1000.10">
    <property type="entry name" value="Mog1/PsbP, alpha/beta/alpha sandwich"/>
    <property type="match status" value="1"/>
</dbReference>
<evidence type="ECO:0000259" key="1">
    <source>
        <dbReference type="Pfam" id="PF01789"/>
    </source>
</evidence>
<comment type="caution">
    <text evidence="2">The sequence shown here is derived from an EMBL/GenBank/DDBJ whole genome shotgun (WGS) entry which is preliminary data.</text>
</comment>
<dbReference type="InterPro" id="IPR002683">
    <property type="entry name" value="PsbP_C"/>
</dbReference>
<sequence length="181" mass="21021">MFYKRIFRFLIVSLVLLTININLILADTERYINEKYGFSIIPPIDWEFKDGAPYNLAAIFVGPADLGFRVNFNINILNIPEDEEAVINDELISSIKKELSYVSEELGEIEFQSEGKRDVAGFEGYELVYLIKVVGDIAIKQKQVYFIKDHKFYVFTFSALKDTFDKYLPLFENSLKTFQIL</sequence>
<dbReference type="Pfam" id="PF01789">
    <property type="entry name" value="PsbP"/>
    <property type="match status" value="1"/>
</dbReference>